<dbReference type="Proteomes" id="UP000276568">
    <property type="component" value="Unassembled WGS sequence"/>
</dbReference>
<dbReference type="PANTHER" id="PTHR34378">
    <property type="entry name" value="GLUTAMATE--CYSTEINE LIGASE, CHLOROPLASTIC"/>
    <property type="match status" value="1"/>
</dbReference>
<keyword evidence="7" id="KW-1185">Reference proteome</keyword>
<dbReference type="SUPFAM" id="SSF55931">
    <property type="entry name" value="Glutamine synthetase/guanido kinase"/>
    <property type="match status" value="1"/>
</dbReference>
<dbReference type="InterPro" id="IPR014746">
    <property type="entry name" value="Gln_synth/guanido_kin_cat_dom"/>
</dbReference>
<dbReference type="InterPro" id="IPR006336">
    <property type="entry name" value="GCS2"/>
</dbReference>
<sequence>MGSITNYIRSGEKHRQTHYVGMEIEHFILHKDTGLPMPYADIERLFDQIESNYPQKTYEKGHIVALGNEEMLITLEPGCQLEFSFRYTDHIEEIEKMYQKAMRPIQSFVESNQYSIVYSGGIPSVPVDAYDRIDKDRYQYMEAYFAHSGTRGKEMMKGTASIHASIDFADEADFIQKYRMANILHPLFALICFNTPKYAGKPNTDILLRDSIWQHTDPQRCHIIDDLFAPTFGYESYERYVLDNPLILMHEKDQFIPTGEQTCREVAETYGFGKPEIEHYLSMVFPDIRLKKCIEIRSADSMPLPQLLAYASFIKGLFYDEKIIHTVNEWTHSIDAIQVAKQSIQKDGWQAQVYGHNVQSLVEELMAASKSNLSIKEQGYLKALGSQNGNRPTV</sequence>
<keyword evidence="4" id="KW-0067">ATP-binding</keyword>
<accession>A0A3N0I2N1</accession>
<dbReference type="GO" id="GO:0006750">
    <property type="term" value="P:glutathione biosynthetic process"/>
    <property type="evidence" value="ECO:0007669"/>
    <property type="project" value="InterPro"/>
</dbReference>
<evidence type="ECO:0000313" key="6">
    <source>
        <dbReference type="EMBL" id="RNM31167.1"/>
    </source>
</evidence>
<evidence type="ECO:0000256" key="5">
    <source>
        <dbReference type="ARBA" id="ARBA00048819"/>
    </source>
</evidence>
<reference evidence="6 7" key="1">
    <citation type="submission" date="2018-11" db="EMBL/GenBank/DDBJ databases">
        <title>Clostridium sp. nov., a member of the family Erysipelotrichaceae isolated from pig faeces.</title>
        <authorList>
            <person name="Chang Y.-H."/>
        </authorList>
    </citation>
    <scope>NUCLEOTIDE SEQUENCE [LARGE SCALE GENOMIC DNA]</scope>
    <source>
        <strain evidence="6 7">YH-panp20</strain>
    </source>
</reference>
<keyword evidence="3" id="KW-0547">Nucleotide-binding</keyword>
<dbReference type="GO" id="GO:0004357">
    <property type="term" value="F:glutamate-cysteine ligase activity"/>
    <property type="evidence" value="ECO:0007669"/>
    <property type="project" value="UniProtKB-EC"/>
</dbReference>
<gene>
    <name evidence="6" type="ORF">EDX97_00910</name>
</gene>
<dbReference type="OrthoDB" id="9780152at2"/>
<evidence type="ECO:0000256" key="1">
    <source>
        <dbReference type="ARBA" id="ARBA00012220"/>
    </source>
</evidence>
<dbReference type="Gene3D" id="3.30.590.20">
    <property type="match status" value="1"/>
</dbReference>
<comment type="caution">
    <text evidence="6">The sequence shown here is derived from an EMBL/GenBank/DDBJ whole genome shotgun (WGS) entry which is preliminary data.</text>
</comment>
<dbReference type="GO" id="GO:0005524">
    <property type="term" value="F:ATP binding"/>
    <property type="evidence" value="ECO:0007669"/>
    <property type="project" value="UniProtKB-KW"/>
</dbReference>
<evidence type="ECO:0000256" key="2">
    <source>
        <dbReference type="ARBA" id="ARBA00022598"/>
    </source>
</evidence>
<protein>
    <recommendedName>
        <fullName evidence="1">glutamate--cysteine ligase</fullName>
        <ecNumber evidence="1">6.3.2.2</ecNumber>
    </recommendedName>
</protein>
<dbReference type="AlphaFoldDB" id="A0A3N0I2N1"/>
<dbReference type="PANTHER" id="PTHR34378:SF1">
    <property type="entry name" value="GLUTAMATE--CYSTEINE LIGASE, CHLOROPLASTIC"/>
    <property type="match status" value="1"/>
</dbReference>
<dbReference type="RefSeq" id="WP_128519348.1">
    <property type="nucleotide sequence ID" value="NZ_JAQYEM010000055.1"/>
</dbReference>
<evidence type="ECO:0000256" key="4">
    <source>
        <dbReference type="ARBA" id="ARBA00022840"/>
    </source>
</evidence>
<dbReference type="InterPro" id="IPR035434">
    <property type="entry name" value="GCL_bact_plant"/>
</dbReference>
<keyword evidence="2" id="KW-0436">Ligase</keyword>
<evidence type="ECO:0000313" key="7">
    <source>
        <dbReference type="Proteomes" id="UP000276568"/>
    </source>
</evidence>
<evidence type="ECO:0000256" key="3">
    <source>
        <dbReference type="ARBA" id="ARBA00022741"/>
    </source>
</evidence>
<dbReference type="Pfam" id="PF04107">
    <property type="entry name" value="GCS2"/>
    <property type="match status" value="1"/>
</dbReference>
<dbReference type="EMBL" id="RJQC01000001">
    <property type="protein sequence ID" value="RNM31167.1"/>
    <property type="molecule type" value="Genomic_DNA"/>
</dbReference>
<comment type="catalytic activity">
    <reaction evidence="5">
        <text>L-cysteine + L-glutamate + ATP = gamma-L-glutamyl-L-cysteine + ADP + phosphate + H(+)</text>
        <dbReference type="Rhea" id="RHEA:13285"/>
        <dbReference type="ChEBI" id="CHEBI:15378"/>
        <dbReference type="ChEBI" id="CHEBI:29985"/>
        <dbReference type="ChEBI" id="CHEBI:30616"/>
        <dbReference type="ChEBI" id="CHEBI:35235"/>
        <dbReference type="ChEBI" id="CHEBI:43474"/>
        <dbReference type="ChEBI" id="CHEBI:58173"/>
        <dbReference type="ChEBI" id="CHEBI:456216"/>
        <dbReference type="EC" id="6.3.2.2"/>
    </reaction>
</comment>
<dbReference type="EC" id="6.3.2.2" evidence="1"/>
<proteinExistence type="predicted"/>
<name>A0A3N0I2N1_9FIRM</name>
<organism evidence="6 7">
    <name type="scientific">Absicoccus porci</name>
    <dbReference type="NCBI Taxonomy" id="2486576"/>
    <lineage>
        <taxon>Bacteria</taxon>
        <taxon>Bacillati</taxon>
        <taxon>Bacillota</taxon>
        <taxon>Erysipelotrichia</taxon>
        <taxon>Erysipelotrichales</taxon>
        <taxon>Erysipelotrichaceae</taxon>
        <taxon>Absicoccus</taxon>
    </lineage>
</organism>